<evidence type="ECO:0000256" key="2">
    <source>
        <dbReference type="ARBA" id="ARBA00023125"/>
    </source>
</evidence>
<accession>A0A0B8P2V3</accession>
<keyword evidence="1" id="KW-0805">Transcription regulation</keyword>
<evidence type="ECO:0000313" key="7">
    <source>
        <dbReference type="EMBL" id="GAM75834.1"/>
    </source>
</evidence>
<proteinExistence type="predicted"/>
<dbReference type="GO" id="GO:0000976">
    <property type="term" value="F:transcription cis-regulatory region binding"/>
    <property type="evidence" value="ECO:0007669"/>
    <property type="project" value="TreeGrafter"/>
</dbReference>
<dbReference type="PRINTS" id="PR00455">
    <property type="entry name" value="HTHTETR"/>
</dbReference>
<dbReference type="Proteomes" id="UP000031670">
    <property type="component" value="Unassembled WGS sequence"/>
</dbReference>
<evidence type="ECO:0000313" key="6">
    <source>
        <dbReference type="EMBL" id="GAM61105.1"/>
    </source>
</evidence>
<dbReference type="Pfam" id="PF14246">
    <property type="entry name" value="TetR_C_7"/>
    <property type="match status" value="1"/>
</dbReference>
<dbReference type="InterPro" id="IPR001647">
    <property type="entry name" value="HTH_TetR"/>
</dbReference>
<dbReference type="GO" id="GO:0003700">
    <property type="term" value="F:DNA-binding transcription factor activity"/>
    <property type="evidence" value="ECO:0007669"/>
    <property type="project" value="TreeGrafter"/>
</dbReference>
<dbReference type="InterPro" id="IPR036271">
    <property type="entry name" value="Tet_transcr_reg_TetR-rel_C_sf"/>
</dbReference>
<dbReference type="Gene3D" id="1.10.357.10">
    <property type="entry name" value="Tetracycline Repressor, domain 2"/>
    <property type="match status" value="1"/>
</dbReference>
<organism evidence="6 9">
    <name type="scientific">Vibrio ishigakensis</name>
    <dbReference type="NCBI Taxonomy" id="1481914"/>
    <lineage>
        <taxon>Bacteria</taxon>
        <taxon>Pseudomonadati</taxon>
        <taxon>Pseudomonadota</taxon>
        <taxon>Gammaproteobacteria</taxon>
        <taxon>Vibrionales</taxon>
        <taxon>Vibrionaceae</taxon>
        <taxon>Vibrio</taxon>
    </lineage>
</organism>
<reference evidence="6 9" key="1">
    <citation type="submission" date="2015-01" db="EMBL/GenBank/DDBJ databases">
        <title>Vibrio sp. C5 JCM 19232 whole genome shotgun sequence.</title>
        <authorList>
            <person name="Sawabe T."/>
            <person name="Meirelles P."/>
            <person name="Feng G."/>
            <person name="Sayaka M."/>
            <person name="Hattori M."/>
            <person name="Ohkuma M."/>
        </authorList>
    </citation>
    <scope>NUCLEOTIDE SEQUENCE [LARGE SCALE GENOMIC DNA]</scope>
    <source>
        <strain evidence="6 9">JCM19232</strain>
    </source>
</reference>
<dbReference type="Gene3D" id="1.10.10.60">
    <property type="entry name" value="Homeodomain-like"/>
    <property type="match status" value="1"/>
</dbReference>
<name>A0A0B8P2V3_9VIBR</name>
<gene>
    <name evidence="6" type="ORF">JCM19232_4047</name>
    <name evidence="7" type="ORF">JCM19241_132</name>
</gene>
<feature type="domain" description="HTH tetR-type" evidence="5">
    <location>
        <begin position="7"/>
        <end position="67"/>
    </location>
</feature>
<dbReference type="Pfam" id="PF00440">
    <property type="entry name" value="TetR_N"/>
    <property type="match status" value="1"/>
</dbReference>
<dbReference type="STRING" id="1481914.JCM19241_132"/>
<dbReference type="PANTHER" id="PTHR30055:SF224">
    <property type="entry name" value="TRANSCRIPTIONAL REGULATOR TETR FAMILY"/>
    <property type="match status" value="1"/>
</dbReference>
<feature type="DNA-binding region" description="H-T-H motif" evidence="4">
    <location>
        <begin position="30"/>
        <end position="49"/>
    </location>
</feature>
<evidence type="ECO:0000256" key="4">
    <source>
        <dbReference type="PROSITE-ProRule" id="PRU00335"/>
    </source>
</evidence>
<dbReference type="FunFam" id="1.10.10.60:FF:000141">
    <property type="entry name" value="TetR family transcriptional regulator"/>
    <property type="match status" value="1"/>
</dbReference>
<protein>
    <submittedName>
        <fullName evidence="6">Transcriptional regulator</fullName>
    </submittedName>
</protein>
<dbReference type="InterPro" id="IPR039536">
    <property type="entry name" value="TetR_C_Proteobacteria"/>
</dbReference>
<evidence type="ECO:0000313" key="8">
    <source>
        <dbReference type="Proteomes" id="UP000031666"/>
    </source>
</evidence>
<dbReference type="AlphaFoldDB" id="A0A0B8P2V3"/>
<dbReference type="InterPro" id="IPR023772">
    <property type="entry name" value="DNA-bd_HTH_TetR-type_CS"/>
</dbReference>
<comment type="caution">
    <text evidence="6">The sequence shown here is derived from an EMBL/GenBank/DDBJ whole genome shotgun (WGS) entry which is preliminary data.</text>
</comment>
<keyword evidence="2 4" id="KW-0238">DNA-binding</keyword>
<dbReference type="PROSITE" id="PS50977">
    <property type="entry name" value="HTH_TETR_2"/>
    <property type="match status" value="1"/>
</dbReference>
<evidence type="ECO:0000313" key="9">
    <source>
        <dbReference type="Proteomes" id="UP000031670"/>
    </source>
</evidence>
<reference evidence="7 8" key="2">
    <citation type="submission" date="2015-01" db="EMBL/GenBank/DDBJ databases">
        <title>Vibrio sp. C94 JCM 19241 whole genome shotgun sequence.</title>
        <authorList>
            <person name="Sawabe T."/>
            <person name="Meirelles P."/>
            <person name="Feng G."/>
            <person name="Sayaka M."/>
            <person name="Hattori M."/>
            <person name="Ohkuma M."/>
        </authorList>
    </citation>
    <scope>NUCLEOTIDE SEQUENCE [LARGE SCALE GENOMIC DNA]</scope>
    <source>
        <strain evidence="8">JCM 19241</strain>
        <strain evidence="7">JCM19241</strain>
    </source>
</reference>
<dbReference type="SUPFAM" id="SSF46689">
    <property type="entry name" value="Homeodomain-like"/>
    <property type="match status" value="1"/>
</dbReference>
<sequence>MKKTRSELKREAILVAAKQAFLETGVSGTSMDKLASLANVSKRTVYNHFSSKEELVMELISSLWREAVQQIDVTFHPEQSLHSQFEKILLAELNASCSPDYIEIARVIFGHYLFSPEELRKQVDKFSKKESAIASWIKAAVEHGSIKECDIELFTEQSYTLIKGVYFWPLLAGMRDFPSAEEKDLHVKNCVDLLLTYYKS</sequence>
<evidence type="ECO:0000256" key="1">
    <source>
        <dbReference type="ARBA" id="ARBA00023015"/>
    </source>
</evidence>
<evidence type="ECO:0000259" key="5">
    <source>
        <dbReference type="PROSITE" id="PS50977"/>
    </source>
</evidence>
<accession>A0A0B8QN37</accession>
<dbReference type="EMBL" id="BBSC01000005">
    <property type="protein sequence ID" value="GAM75834.1"/>
    <property type="molecule type" value="Genomic_DNA"/>
</dbReference>
<reference evidence="8 9" key="3">
    <citation type="submission" date="2015-01" db="EMBL/GenBank/DDBJ databases">
        <authorList>
            <consortium name="NBRP consortium"/>
            <person name="Sawabe T."/>
            <person name="Meirelles P."/>
            <person name="Feng G."/>
            <person name="Sayaka M."/>
            <person name="Hattori M."/>
            <person name="Ohkuma M."/>
        </authorList>
    </citation>
    <scope>NUCLEOTIDE SEQUENCE [LARGE SCALE GENOMIC DNA]</scope>
    <source>
        <strain evidence="8">JCM 19241</strain>
        <strain evidence="6 9">JCM19232</strain>
        <strain evidence="7">JCM19241</strain>
    </source>
</reference>
<evidence type="ECO:0000256" key="3">
    <source>
        <dbReference type="ARBA" id="ARBA00023163"/>
    </source>
</evidence>
<dbReference type="EMBL" id="BBSA01000002">
    <property type="protein sequence ID" value="GAM61105.1"/>
    <property type="molecule type" value="Genomic_DNA"/>
</dbReference>
<dbReference type="PANTHER" id="PTHR30055">
    <property type="entry name" value="HTH-TYPE TRANSCRIPTIONAL REGULATOR RUTR"/>
    <property type="match status" value="1"/>
</dbReference>
<dbReference type="PROSITE" id="PS01081">
    <property type="entry name" value="HTH_TETR_1"/>
    <property type="match status" value="1"/>
</dbReference>
<dbReference type="InterPro" id="IPR009057">
    <property type="entry name" value="Homeodomain-like_sf"/>
</dbReference>
<dbReference type="SUPFAM" id="SSF48498">
    <property type="entry name" value="Tetracyclin repressor-like, C-terminal domain"/>
    <property type="match status" value="1"/>
</dbReference>
<dbReference type="InterPro" id="IPR050109">
    <property type="entry name" value="HTH-type_TetR-like_transc_reg"/>
</dbReference>
<dbReference type="Proteomes" id="UP000031666">
    <property type="component" value="Unassembled WGS sequence"/>
</dbReference>
<keyword evidence="3" id="KW-0804">Transcription</keyword>